<evidence type="ECO:0000259" key="8">
    <source>
        <dbReference type="PROSITE" id="PS50968"/>
    </source>
</evidence>
<dbReference type="PANTHER" id="PTHR43178:SF5">
    <property type="entry name" value="LIPOAMIDE ACYLTRANSFERASE COMPONENT OF BRANCHED-CHAIN ALPHA-KETO ACID DEHYDROGENASE COMPLEX, MITOCHONDRIAL"/>
    <property type="match status" value="1"/>
</dbReference>
<evidence type="ECO:0000256" key="2">
    <source>
        <dbReference type="ARBA" id="ARBA00007317"/>
    </source>
</evidence>
<proteinExistence type="inferred from homology"/>
<dbReference type="Gene3D" id="4.10.320.10">
    <property type="entry name" value="E3-binding domain"/>
    <property type="match status" value="1"/>
</dbReference>
<dbReference type="PANTHER" id="PTHR43178">
    <property type="entry name" value="DIHYDROLIPOAMIDE ACETYLTRANSFERASE COMPONENT OF PYRUVATE DEHYDROGENASE COMPLEX"/>
    <property type="match status" value="1"/>
</dbReference>
<evidence type="ECO:0000313" key="11">
    <source>
        <dbReference type="RefSeq" id="XP_014670434.1"/>
    </source>
</evidence>
<dbReference type="InterPro" id="IPR036625">
    <property type="entry name" value="E3-bd_dom_sf"/>
</dbReference>
<dbReference type="GeneID" id="106811363"/>
<dbReference type="CDD" id="cd06849">
    <property type="entry name" value="lipoyl_domain"/>
    <property type="match status" value="1"/>
</dbReference>
<dbReference type="EC" id="2.3.1.-" evidence="7"/>
<evidence type="ECO:0000256" key="5">
    <source>
        <dbReference type="ARBA" id="ARBA00022946"/>
    </source>
</evidence>
<dbReference type="InterPro" id="IPR050743">
    <property type="entry name" value="2-oxoacid_DH_E2_comp"/>
</dbReference>
<dbReference type="RefSeq" id="XP_014670434.1">
    <property type="nucleotide sequence ID" value="XM_014814948.1"/>
</dbReference>
<evidence type="ECO:0000256" key="3">
    <source>
        <dbReference type="ARBA" id="ARBA00022679"/>
    </source>
</evidence>
<reference evidence="11" key="1">
    <citation type="submission" date="2025-08" db="UniProtKB">
        <authorList>
            <consortium name="RefSeq"/>
        </authorList>
    </citation>
    <scope>IDENTIFICATION</scope>
</reference>
<evidence type="ECO:0000256" key="7">
    <source>
        <dbReference type="RuleBase" id="RU003423"/>
    </source>
</evidence>
<dbReference type="Proteomes" id="UP000695022">
    <property type="component" value="Unplaced"/>
</dbReference>
<dbReference type="InterPro" id="IPR004167">
    <property type="entry name" value="PSBD"/>
</dbReference>
<evidence type="ECO:0000256" key="6">
    <source>
        <dbReference type="ARBA" id="ARBA00023315"/>
    </source>
</evidence>
<protein>
    <recommendedName>
        <fullName evidence="7">Dihydrolipoamide acetyltransferase component of pyruvate dehydrogenase complex</fullName>
        <ecNumber evidence="7">2.3.1.-</ecNumber>
    </recommendedName>
</protein>
<dbReference type="PROSITE" id="PS50968">
    <property type="entry name" value="BIOTINYL_LIPOYL"/>
    <property type="match status" value="1"/>
</dbReference>
<dbReference type="Gene3D" id="3.30.559.10">
    <property type="entry name" value="Chloramphenicol acetyltransferase-like domain"/>
    <property type="match status" value="1"/>
</dbReference>
<keyword evidence="3 7" id="KW-0808">Transferase</keyword>
<dbReference type="SUPFAM" id="SSF47005">
    <property type="entry name" value="Peripheral subunit-binding domain of 2-oxo acid dehydrogenase complex"/>
    <property type="match status" value="1"/>
</dbReference>
<dbReference type="SUPFAM" id="SSF51230">
    <property type="entry name" value="Single hybrid motif"/>
    <property type="match status" value="1"/>
</dbReference>
<dbReference type="InterPro" id="IPR003016">
    <property type="entry name" value="2-oxoA_DH_lipoyl-BS"/>
</dbReference>
<dbReference type="Pfam" id="PF02817">
    <property type="entry name" value="E3_binding"/>
    <property type="match status" value="1"/>
</dbReference>
<evidence type="ECO:0000256" key="4">
    <source>
        <dbReference type="ARBA" id="ARBA00022823"/>
    </source>
</evidence>
<comment type="similarity">
    <text evidence="2 7">Belongs to the 2-oxoacid dehydrogenase family.</text>
</comment>
<dbReference type="InterPro" id="IPR001078">
    <property type="entry name" value="2-oxoacid_DH_actylTfrase"/>
</dbReference>
<comment type="cofactor">
    <cofactor evidence="1 7">
        <name>(R)-lipoate</name>
        <dbReference type="ChEBI" id="CHEBI:83088"/>
    </cofactor>
</comment>
<evidence type="ECO:0000256" key="1">
    <source>
        <dbReference type="ARBA" id="ARBA00001938"/>
    </source>
</evidence>
<dbReference type="Pfam" id="PF00364">
    <property type="entry name" value="Biotin_lipoyl"/>
    <property type="match status" value="1"/>
</dbReference>
<accession>A0ABM1EE13</accession>
<organism evidence="10 11">
    <name type="scientific">Priapulus caudatus</name>
    <name type="common">Priapulid worm</name>
    <dbReference type="NCBI Taxonomy" id="37621"/>
    <lineage>
        <taxon>Eukaryota</taxon>
        <taxon>Metazoa</taxon>
        <taxon>Ecdysozoa</taxon>
        <taxon>Scalidophora</taxon>
        <taxon>Priapulida</taxon>
        <taxon>Priapulimorpha</taxon>
        <taxon>Priapulimorphida</taxon>
        <taxon>Priapulidae</taxon>
        <taxon>Priapulus</taxon>
    </lineage>
</organism>
<dbReference type="SUPFAM" id="SSF52777">
    <property type="entry name" value="CoA-dependent acyltransferases"/>
    <property type="match status" value="1"/>
</dbReference>
<keyword evidence="10" id="KW-1185">Reference proteome</keyword>
<dbReference type="Gene3D" id="2.40.50.100">
    <property type="match status" value="1"/>
</dbReference>
<dbReference type="Pfam" id="PF00198">
    <property type="entry name" value="2-oxoacid_dh"/>
    <property type="match status" value="1"/>
</dbReference>
<keyword evidence="6 7" id="KW-0012">Acyltransferase</keyword>
<evidence type="ECO:0000313" key="10">
    <source>
        <dbReference type="Proteomes" id="UP000695022"/>
    </source>
</evidence>
<name>A0ABM1EE13_PRICU</name>
<dbReference type="InterPro" id="IPR000089">
    <property type="entry name" value="Biotin_lipoyl"/>
</dbReference>
<sequence>MAASMLSRVSLIKLGLNHGKLNLHRCVGTSCSRIFINQTLHDSPTTVRHGNTWLVPFRALPISQPFRNLHSSTALLGQRVTFKLSDIGEGIREVHLKEWYVSTGDRVAQFDSVCEVQSDKASVTITSRYDGVIKKLYHEVDGVALVGHPLVEIELDEDEKDEEVDSLEDSTVSRPTTMEEVVRQATDGKVLATPAVRRLAIENNIKLSDVTGTGKDGRVMKEDIMKHIAALNTGIPPTAPTPETKAFVPPTLPVLPPKASPSPPAPVPVRAAPIVIGQDRTEKIKGYTRTMVKTMQESLSIPHFGYCDEVDMTELAHQKANLKELAARRGIKFTYMPFLIKAASMALHHYPILNAIMDDKQENIIYKASHNIGIAMDTPDGLIVPNVKNTQALSVFEIAIELARLQPLASSGKIGTADLSGTTFSLSNIGTIGGTYAKPVLIPPSVAIGAIGKIQSLPRFDENGSVVKAHIMNISWSADHRLIDGATMARFSNIWKGYLENPASMILDLK</sequence>
<dbReference type="PROSITE" id="PS51826">
    <property type="entry name" value="PSBD"/>
    <property type="match status" value="1"/>
</dbReference>
<keyword evidence="5" id="KW-0809">Transit peptide</keyword>
<keyword evidence="4 7" id="KW-0450">Lipoyl</keyword>
<dbReference type="InterPro" id="IPR011053">
    <property type="entry name" value="Single_hybrid_motif"/>
</dbReference>
<dbReference type="InterPro" id="IPR023213">
    <property type="entry name" value="CAT-like_dom_sf"/>
</dbReference>
<gene>
    <name evidence="11" type="primary">LOC106811363</name>
</gene>
<feature type="domain" description="Peripheral subunit-binding (PSBD)" evidence="9">
    <location>
        <begin position="191"/>
        <end position="228"/>
    </location>
</feature>
<dbReference type="PROSITE" id="PS00189">
    <property type="entry name" value="LIPOYL"/>
    <property type="match status" value="1"/>
</dbReference>
<evidence type="ECO:0000259" key="9">
    <source>
        <dbReference type="PROSITE" id="PS51826"/>
    </source>
</evidence>
<feature type="domain" description="Lipoyl-binding" evidence="8">
    <location>
        <begin position="79"/>
        <end position="154"/>
    </location>
</feature>